<evidence type="ECO:0000256" key="1">
    <source>
        <dbReference type="SAM" id="SignalP"/>
    </source>
</evidence>
<organism evidence="3 4">
    <name type="scientific">Rhodoferax ferrireducens</name>
    <dbReference type="NCBI Taxonomy" id="192843"/>
    <lineage>
        <taxon>Bacteria</taxon>
        <taxon>Pseudomonadati</taxon>
        <taxon>Pseudomonadota</taxon>
        <taxon>Betaproteobacteria</taxon>
        <taxon>Burkholderiales</taxon>
        <taxon>Comamonadaceae</taxon>
        <taxon>Rhodoferax</taxon>
    </lineage>
</organism>
<protein>
    <recommendedName>
        <fullName evidence="2">Ice-binding protein C-terminal domain-containing protein</fullName>
    </recommendedName>
</protein>
<evidence type="ECO:0000313" key="4">
    <source>
        <dbReference type="Proteomes" id="UP000192505"/>
    </source>
</evidence>
<dbReference type="EMBL" id="MTEI01000003">
    <property type="protein sequence ID" value="OQW88795.1"/>
    <property type="molecule type" value="Genomic_DNA"/>
</dbReference>
<feature type="chain" id="PRO_5012032203" description="Ice-binding protein C-terminal domain-containing protein" evidence="1">
    <location>
        <begin position="24"/>
        <end position="277"/>
    </location>
</feature>
<evidence type="ECO:0000259" key="2">
    <source>
        <dbReference type="Pfam" id="PF07589"/>
    </source>
</evidence>
<comment type="caution">
    <text evidence="3">The sequence shown here is derived from an EMBL/GenBank/DDBJ whole genome shotgun (WGS) entry which is preliminary data.</text>
</comment>
<dbReference type="InterPro" id="IPR013424">
    <property type="entry name" value="Ice-binding_C"/>
</dbReference>
<feature type="signal peptide" evidence="1">
    <location>
        <begin position="1"/>
        <end position="23"/>
    </location>
</feature>
<reference evidence="3 4" key="1">
    <citation type="submission" date="2017-01" db="EMBL/GenBank/DDBJ databases">
        <title>Novel large sulfur bacteria in the metagenomes of groundwater-fed chemosynthetic microbial mats in the Lake Huron basin.</title>
        <authorList>
            <person name="Sharrar A.M."/>
            <person name="Flood B.E."/>
            <person name="Bailey J.V."/>
            <person name="Jones D.S."/>
            <person name="Biddanda B."/>
            <person name="Ruberg S.A."/>
            <person name="Marcus D.N."/>
            <person name="Dick G.J."/>
        </authorList>
    </citation>
    <scope>NUCLEOTIDE SEQUENCE [LARGE SCALE GENOMIC DNA]</scope>
    <source>
        <strain evidence="3">A7</strain>
    </source>
</reference>
<dbReference type="Proteomes" id="UP000192505">
    <property type="component" value="Unassembled WGS sequence"/>
</dbReference>
<evidence type="ECO:0000313" key="3">
    <source>
        <dbReference type="EMBL" id="OQW88795.1"/>
    </source>
</evidence>
<dbReference type="AlphaFoldDB" id="A0A1W9KW45"/>
<sequence>MKTLKLARIAAATVALVAGGAHAALITSWDISDVAFFDPTTVTPTGASIYSPKLSNANTTLRWGDPYAPNTQQSGLDIDSQSFTGVSLGQLVNTVSVTHLNFPIEAPFLTAVDILATISLTPTVAIPGFPVPLVSGTTTFKVKFFETPNGGSNGVCADGNAVGVGLNVAGCADIFVVDKETPLDFSFIVPDYDGLGDIEYFVKFSGTGFTNLSAAACSSLGVAAGCTGFLTEENKASDAVFGLTITGPQGVPEPGSLALLGLGLLGLGAVRRHKSVK</sequence>
<keyword evidence="1" id="KW-0732">Signal</keyword>
<dbReference type="NCBIfam" id="TIGR02595">
    <property type="entry name" value="PEP_CTERM"/>
    <property type="match status" value="1"/>
</dbReference>
<dbReference type="Pfam" id="PF07589">
    <property type="entry name" value="PEP-CTERM"/>
    <property type="match status" value="1"/>
</dbReference>
<gene>
    <name evidence="3" type="ORF">BWK72_07535</name>
</gene>
<feature type="domain" description="Ice-binding protein C-terminal" evidence="2">
    <location>
        <begin position="251"/>
        <end position="272"/>
    </location>
</feature>
<dbReference type="NCBIfam" id="NF038125">
    <property type="entry name" value="PEP_CTERM_THxN"/>
    <property type="match status" value="1"/>
</dbReference>
<proteinExistence type="predicted"/>
<name>A0A1W9KW45_9BURK</name>
<accession>A0A1W9KW45</accession>